<protein>
    <submittedName>
        <fullName evidence="4">Site-specific recombinase XerD</fullName>
    </submittedName>
</protein>
<dbReference type="CDD" id="cd00397">
    <property type="entry name" value="DNA_BRE_C"/>
    <property type="match status" value="1"/>
</dbReference>
<evidence type="ECO:0000256" key="2">
    <source>
        <dbReference type="SAM" id="MobiDB-lite"/>
    </source>
</evidence>
<dbReference type="Pfam" id="PF00589">
    <property type="entry name" value="Phage_integrase"/>
    <property type="match status" value="1"/>
</dbReference>
<dbReference type="PANTHER" id="PTHR30349:SF90">
    <property type="entry name" value="TYROSINE RECOMBINASE XERD"/>
    <property type="match status" value="1"/>
</dbReference>
<dbReference type="RefSeq" id="WP_141788012.1">
    <property type="nucleotide sequence ID" value="NZ_BAAAKX010000005.1"/>
</dbReference>
<dbReference type="Gene3D" id="1.10.443.10">
    <property type="entry name" value="Intergrase catalytic core"/>
    <property type="match status" value="1"/>
</dbReference>
<dbReference type="GO" id="GO:0006310">
    <property type="term" value="P:DNA recombination"/>
    <property type="evidence" value="ECO:0007669"/>
    <property type="project" value="UniProtKB-KW"/>
</dbReference>
<dbReference type="InterPro" id="IPR011010">
    <property type="entry name" value="DNA_brk_join_enz"/>
</dbReference>
<reference evidence="4 5" key="1">
    <citation type="submission" date="2019-06" db="EMBL/GenBank/DDBJ databases">
        <title>Sequencing the genomes of 1000 actinobacteria strains.</title>
        <authorList>
            <person name="Klenk H.-P."/>
        </authorList>
    </citation>
    <scope>NUCLEOTIDE SEQUENCE [LARGE SCALE GENOMIC DNA]</scope>
    <source>
        <strain evidence="4 5">DSM 18082</strain>
    </source>
</reference>
<proteinExistence type="predicted"/>
<evidence type="ECO:0000313" key="4">
    <source>
        <dbReference type="EMBL" id="TQL60071.1"/>
    </source>
</evidence>
<keyword evidence="1" id="KW-0233">DNA recombination</keyword>
<dbReference type="PROSITE" id="PS51898">
    <property type="entry name" value="TYR_RECOMBINASE"/>
    <property type="match status" value="1"/>
</dbReference>
<feature type="compositionally biased region" description="Basic and acidic residues" evidence="2">
    <location>
        <begin position="44"/>
        <end position="53"/>
    </location>
</feature>
<name>A0A542ZI97_9MICO</name>
<dbReference type="Proteomes" id="UP000319514">
    <property type="component" value="Unassembled WGS sequence"/>
</dbReference>
<feature type="region of interest" description="Disordered" evidence="2">
    <location>
        <begin position="1"/>
        <end position="56"/>
    </location>
</feature>
<dbReference type="OrthoDB" id="9803188at2"/>
<evidence type="ECO:0000313" key="5">
    <source>
        <dbReference type="Proteomes" id="UP000319514"/>
    </source>
</evidence>
<sequence length="385" mass="41971">MTTAGSPATPDPQQPRPDATPAAPGGPSAFAVFRAAAAHRRSQHTRDHGRPEAWADPDPAAILALPAGRHPVDRVLARQKAGRSRANFRYKLAGAHARLAGMPGRSVTGTDPHSFPWHHLDADAAAEYRREVYRAYPKQSSRNDAVSVVRRVVTQCHRVGLISALRRDELLEELYTVAPGPSTKRRRLAPSEVAALLAACEDQPTPKGAARDTAIVALLRTTGMRVGELAGLDLADWERADQTMCLRDTKNGRDHLVFLHPDAVPYLDRWLGIRGHAPGALFTPLPGHGLRHLNPNYIQQRIQLHARTVGIPPFGCHDFRRTFATELLRSHDVALVGKLLNHTKLSSTLIYDLADEDEQRAAVASLDLPSVAGRPVELPHVDGAA</sequence>
<dbReference type="GO" id="GO:0015074">
    <property type="term" value="P:DNA integration"/>
    <property type="evidence" value="ECO:0007669"/>
    <property type="project" value="InterPro"/>
</dbReference>
<dbReference type="InterPro" id="IPR002104">
    <property type="entry name" value="Integrase_catalytic"/>
</dbReference>
<organism evidence="4 5">
    <name type="scientific">Oryzihumus leptocrescens</name>
    <dbReference type="NCBI Taxonomy" id="297536"/>
    <lineage>
        <taxon>Bacteria</taxon>
        <taxon>Bacillati</taxon>
        <taxon>Actinomycetota</taxon>
        <taxon>Actinomycetes</taxon>
        <taxon>Micrococcales</taxon>
        <taxon>Intrasporangiaceae</taxon>
        <taxon>Oryzihumus</taxon>
    </lineage>
</organism>
<dbReference type="InterPro" id="IPR050090">
    <property type="entry name" value="Tyrosine_recombinase_XerCD"/>
</dbReference>
<dbReference type="InterPro" id="IPR013762">
    <property type="entry name" value="Integrase-like_cat_sf"/>
</dbReference>
<evidence type="ECO:0000256" key="1">
    <source>
        <dbReference type="ARBA" id="ARBA00023172"/>
    </source>
</evidence>
<comment type="caution">
    <text evidence="4">The sequence shown here is derived from an EMBL/GenBank/DDBJ whole genome shotgun (WGS) entry which is preliminary data.</text>
</comment>
<dbReference type="SUPFAM" id="SSF56349">
    <property type="entry name" value="DNA breaking-rejoining enzymes"/>
    <property type="match status" value="1"/>
</dbReference>
<accession>A0A542ZI97</accession>
<dbReference type="EMBL" id="VFOQ01000001">
    <property type="protein sequence ID" value="TQL60071.1"/>
    <property type="molecule type" value="Genomic_DNA"/>
</dbReference>
<feature type="domain" description="Tyr recombinase" evidence="3">
    <location>
        <begin position="183"/>
        <end position="364"/>
    </location>
</feature>
<gene>
    <name evidence="4" type="ORF">FB474_1447</name>
</gene>
<keyword evidence="5" id="KW-1185">Reference proteome</keyword>
<dbReference type="PANTHER" id="PTHR30349">
    <property type="entry name" value="PHAGE INTEGRASE-RELATED"/>
    <property type="match status" value="1"/>
</dbReference>
<dbReference type="AlphaFoldDB" id="A0A542ZI97"/>
<dbReference type="GO" id="GO:0003677">
    <property type="term" value="F:DNA binding"/>
    <property type="evidence" value="ECO:0007669"/>
    <property type="project" value="InterPro"/>
</dbReference>
<evidence type="ECO:0000259" key="3">
    <source>
        <dbReference type="PROSITE" id="PS51898"/>
    </source>
</evidence>